<dbReference type="AlphaFoldDB" id="A0A7E4UZ24"/>
<protein>
    <submittedName>
        <fullName evidence="4">Translin</fullName>
    </submittedName>
</protein>
<name>A0A7E4UZ24_PANRE</name>
<reference evidence="3" key="1">
    <citation type="journal article" date="2013" name="Genetics">
        <title>The draft genome and transcriptome of Panagrellus redivivus are shaped by the harsh demands of a free-living lifestyle.</title>
        <authorList>
            <person name="Srinivasan J."/>
            <person name="Dillman A.R."/>
            <person name="Macchietto M.G."/>
            <person name="Heikkinen L."/>
            <person name="Lakso M."/>
            <person name="Fracchia K.M."/>
            <person name="Antoshechkin I."/>
            <person name="Mortazavi A."/>
            <person name="Wong G."/>
            <person name="Sternberg P.W."/>
        </authorList>
    </citation>
    <scope>NUCLEOTIDE SEQUENCE [LARGE SCALE GENOMIC DNA]</scope>
    <source>
        <strain evidence="3">MT8872</strain>
    </source>
</reference>
<evidence type="ECO:0000256" key="1">
    <source>
        <dbReference type="SAM" id="Coils"/>
    </source>
</evidence>
<proteinExistence type="predicted"/>
<feature type="region of interest" description="Disordered" evidence="2">
    <location>
        <begin position="1"/>
        <end position="30"/>
    </location>
</feature>
<dbReference type="Proteomes" id="UP000492821">
    <property type="component" value="Unassembled WGS sequence"/>
</dbReference>
<keyword evidence="1" id="KW-0175">Coiled coil</keyword>
<dbReference type="WBParaSite" id="Pan_g14547.t1">
    <property type="protein sequence ID" value="Pan_g14547.t1"/>
    <property type="gene ID" value="Pan_g14547"/>
</dbReference>
<reference evidence="4" key="2">
    <citation type="submission" date="2020-10" db="UniProtKB">
        <authorList>
            <consortium name="WormBaseParasite"/>
        </authorList>
    </citation>
    <scope>IDENTIFICATION</scope>
</reference>
<sequence>MCVKRQSIKSEPTNQKKRKMSSHPSTVSAFPVKTEEVDELDRLRQQVQHLQCEAEERSDEMDALCDDNRRLTRLVQSLQKDVKDRDAEIAALKSSPVEERIDRLEKHVARLQKKAKNRDSETDQLQKTAPTIVQSIKTHLARLKSMSEELNEADKATLTDNFDTFTERVSVRELMKGANDAVDSLVRLADQLAENICEDQLELDFRMDSVYKFVNGLLKEANEYYANVADHDEFIAQIDEKLHHRKDTLQRLFAEIEAVIGKHTDADRDDNDHAC</sequence>
<feature type="coiled-coil region" evidence="1">
    <location>
        <begin position="33"/>
        <end position="156"/>
    </location>
</feature>
<evidence type="ECO:0000313" key="4">
    <source>
        <dbReference type="WBParaSite" id="Pan_g14547.t1"/>
    </source>
</evidence>
<organism evidence="3 4">
    <name type="scientific">Panagrellus redivivus</name>
    <name type="common">Microworm</name>
    <dbReference type="NCBI Taxonomy" id="6233"/>
    <lineage>
        <taxon>Eukaryota</taxon>
        <taxon>Metazoa</taxon>
        <taxon>Ecdysozoa</taxon>
        <taxon>Nematoda</taxon>
        <taxon>Chromadorea</taxon>
        <taxon>Rhabditida</taxon>
        <taxon>Tylenchina</taxon>
        <taxon>Panagrolaimomorpha</taxon>
        <taxon>Panagrolaimoidea</taxon>
        <taxon>Panagrolaimidae</taxon>
        <taxon>Panagrellus</taxon>
    </lineage>
</organism>
<accession>A0A7E4UZ24</accession>
<evidence type="ECO:0000256" key="2">
    <source>
        <dbReference type="SAM" id="MobiDB-lite"/>
    </source>
</evidence>
<keyword evidence="3" id="KW-1185">Reference proteome</keyword>
<evidence type="ECO:0000313" key="3">
    <source>
        <dbReference type="Proteomes" id="UP000492821"/>
    </source>
</evidence>